<dbReference type="RefSeq" id="WP_251581620.1">
    <property type="nucleotide sequence ID" value="NZ_JBHTKX010000001.1"/>
</dbReference>
<reference evidence="2" key="1">
    <citation type="journal article" date="2019" name="Int. J. Syst. Evol. Microbiol.">
        <title>The Global Catalogue of Microorganisms (GCM) 10K type strain sequencing project: providing services to taxonomists for standard genome sequencing and annotation.</title>
        <authorList>
            <consortium name="The Broad Institute Genomics Platform"/>
            <consortium name="The Broad Institute Genome Sequencing Center for Infectious Disease"/>
            <person name="Wu L."/>
            <person name="Ma J."/>
        </authorList>
    </citation>
    <scope>NUCLEOTIDE SEQUENCE [LARGE SCALE GENOMIC DNA]</scope>
    <source>
        <strain evidence="2">CCUG 53519</strain>
    </source>
</reference>
<gene>
    <name evidence="1" type="ORF">ACFQ3J_06690</name>
</gene>
<organism evidence="1 2">
    <name type="scientific">Paenibacillus provencensis</name>
    <dbReference type="NCBI Taxonomy" id="441151"/>
    <lineage>
        <taxon>Bacteria</taxon>
        <taxon>Bacillati</taxon>
        <taxon>Bacillota</taxon>
        <taxon>Bacilli</taxon>
        <taxon>Bacillales</taxon>
        <taxon>Paenibacillaceae</taxon>
        <taxon>Paenibacillus</taxon>
    </lineage>
</organism>
<accession>A0ABW3PTP0</accession>
<comment type="caution">
    <text evidence="1">The sequence shown here is derived from an EMBL/GenBank/DDBJ whole genome shotgun (WGS) entry which is preliminary data.</text>
</comment>
<sequence>MAIVTVVDALRCTCPWRHLPINSIIGGKVVASYCIRFKIRSIVWTKENIFWFLMPFWVIMEAEKLPLFVDTVLRAVCNGKFKGHPSPDGPDFDLALYTYRIPIG</sequence>
<dbReference type="Proteomes" id="UP001597169">
    <property type="component" value="Unassembled WGS sequence"/>
</dbReference>
<dbReference type="EMBL" id="JBHTKX010000001">
    <property type="protein sequence ID" value="MFD1127856.1"/>
    <property type="molecule type" value="Genomic_DNA"/>
</dbReference>
<protein>
    <submittedName>
        <fullName evidence="1">Uncharacterized protein</fullName>
    </submittedName>
</protein>
<proteinExistence type="predicted"/>
<evidence type="ECO:0000313" key="1">
    <source>
        <dbReference type="EMBL" id="MFD1127856.1"/>
    </source>
</evidence>
<name>A0ABW3PTP0_9BACL</name>
<keyword evidence="2" id="KW-1185">Reference proteome</keyword>
<evidence type="ECO:0000313" key="2">
    <source>
        <dbReference type="Proteomes" id="UP001597169"/>
    </source>
</evidence>